<evidence type="ECO:0000259" key="6">
    <source>
        <dbReference type="PROSITE" id="PS50850"/>
    </source>
</evidence>
<proteinExistence type="predicted"/>
<feature type="transmembrane region" description="Helical" evidence="5">
    <location>
        <begin position="223"/>
        <end position="246"/>
    </location>
</feature>
<keyword evidence="4 5" id="KW-0472">Membrane</keyword>
<sequence length="419" mass="41533">MPDKSLPNAASSSDLRKAVLAVIALSMAPAVGLGIGRFAYALVLPDMQTAFGWSYGQAGFPNAMNALGYFIGAFTAGRLAALTGGLRLVLISSAAAALSTAVSAGATGLVSLSVLRFIAGVAAAHGLVAGGAVAIAIAEPLGRRGSLIVGMLYAGPPAGIFVSALVTPFALAVGGGENWRMAWLLLGGASAVMLAPLALPSLRDADGESRVVAGAPAPLRPMAPVLVAYCVFGAGYIAYMTFMIAFLRNGGATPSEESAFWCAIGLAGFVAPWLWSRALGALKGGLGFSAAAAVTCLGAAAPLLSHSFAAEIASGVVFGLGMFTTSAATTVFVRRNLPPAAWASGVGAMTVAFSVGQTAGPVLTGFVTDQLGGLDAGLGFGAALLALGAAVSAIQRDRAPLPVAPPVSMPDDAVVGRGA</sequence>
<gene>
    <name evidence="7" type="ORF">GCM10008179_29200</name>
</gene>
<feature type="transmembrane region" description="Helical" evidence="5">
    <location>
        <begin position="312"/>
        <end position="333"/>
    </location>
</feature>
<evidence type="ECO:0000256" key="4">
    <source>
        <dbReference type="ARBA" id="ARBA00023136"/>
    </source>
</evidence>
<feature type="transmembrane region" description="Helical" evidence="5">
    <location>
        <begin position="258"/>
        <end position="275"/>
    </location>
</feature>
<dbReference type="RefSeq" id="WP_271169511.1">
    <property type="nucleotide sequence ID" value="NZ_BSFI01000021.1"/>
</dbReference>
<dbReference type="Pfam" id="PF06779">
    <property type="entry name" value="MFS_4"/>
    <property type="match status" value="1"/>
</dbReference>
<dbReference type="Gene3D" id="1.20.1250.20">
    <property type="entry name" value="MFS general substrate transporter like domains"/>
    <property type="match status" value="1"/>
</dbReference>
<accession>A0A9W6MWX7</accession>
<reference evidence="7" key="2">
    <citation type="submission" date="2023-01" db="EMBL/GenBank/DDBJ databases">
        <authorList>
            <person name="Sun Q."/>
            <person name="Evtushenko L."/>
        </authorList>
    </citation>
    <scope>NUCLEOTIDE SEQUENCE</scope>
    <source>
        <strain evidence="7">VKM B-2347</strain>
    </source>
</reference>
<feature type="transmembrane region" description="Helical" evidence="5">
    <location>
        <begin position="88"/>
        <end position="111"/>
    </location>
</feature>
<keyword evidence="3 5" id="KW-1133">Transmembrane helix</keyword>
<evidence type="ECO:0000256" key="1">
    <source>
        <dbReference type="ARBA" id="ARBA00004141"/>
    </source>
</evidence>
<feature type="transmembrane region" description="Helical" evidence="5">
    <location>
        <begin position="340"/>
        <end position="356"/>
    </location>
</feature>
<dbReference type="InterPro" id="IPR020846">
    <property type="entry name" value="MFS_dom"/>
</dbReference>
<feature type="transmembrane region" description="Helical" evidence="5">
    <location>
        <begin position="20"/>
        <end position="43"/>
    </location>
</feature>
<evidence type="ECO:0000313" key="8">
    <source>
        <dbReference type="Proteomes" id="UP001143372"/>
    </source>
</evidence>
<name>A0A9W6MWX7_9HYPH</name>
<dbReference type="Proteomes" id="UP001143372">
    <property type="component" value="Unassembled WGS sequence"/>
</dbReference>
<keyword evidence="2 5" id="KW-0812">Transmembrane</keyword>
<reference evidence="7" key="1">
    <citation type="journal article" date="2014" name="Int. J. Syst. Evol. Microbiol.">
        <title>Complete genome sequence of Corynebacterium casei LMG S-19264T (=DSM 44701T), isolated from a smear-ripened cheese.</title>
        <authorList>
            <consortium name="US DOE Joint Genome Institute (JGI-PGF)"/>
            <person name="Walter F."/>
            <person name="Albersmeier A."/>
            <person name="Kalinowski J."/>
            <person name="Ruckert C."/>
        </authorList>
    </citation>
    <scope>NUCLEOTIDE SEQUENCE</scope>
    <source>
        <strain evidence="7">VKM B-2347</strain>
    </source>
</reference>
<feature type="domain" description="Major facilitator superfamily (MFS) profile" evidence="6">
    <location>
        <begin position="18"/>
        <end position="400"/>
    </location>
</feature>
<dbReference type="SUPFAM" id="SSF103473">
    <property type="entry name" value="MFS general substrate transporter"/>
    <property type="match status" value="1"/>
</dbReference>
<dbReference type="GO" id="GO:0005886">
    <property type="term" value="C:plasma membrane"/>
    <property type="evidence" value="ECO:0007669"/>
    <property type="project" value="TreeGrafter"/>
</dbReference>
<dbReference type="InterPro" id="IPR036259">
    <property type="entry name" value="MFS_trans_sf"/>
</dbReference>
<evidence type="ECO:0000256" key="2">
    <source>
        <dbReference type="ARBA" id="ARBA00022692"/>
    </source>
</evidence>
<feature type="transmembrane region" description="Helical" evidence="5">
    <location>
        <begin position="287"/>
        <end position="306"/>
    </location>
</feature>
<dbReference type="PROSITE" id="PS00216">
    <property type="entry name" value="SUGAR_TRANSPORT_1"/>
    <property type="match status" value="1"/>
</dbReference>
<dbReference type="PANTHER" id="PTHR23537:SF1">
    <property type="entry name" value="SUGAR TRANSPORTER"/>
    <property type="match status" value="1"/>
</dbReference>
<evidence type="ECO:0000256" key="3">
    <source>
        <dbReference type="ARBA" id="ARBA00022989"/>
    </source>
</evidence>
<evidence type="ECO:0000313" key="7">
    <source>
        <dbReference type="EMBL" id="GLK69282.1"/>
    </source>
</evidence>
<comment type="subcellular location">
    <subcellularLocation>
        <location evidence="1">Membrane</location>
        <topology evidence="1">Multi-pass membrane protein</topology>
    </subcellularLocation>
</comment>
<feature type="transmembrane region" description="Helical" evidence="5">
    <location>
        <begin position="181"/>
        <end position="202"/>
    </location>
</feature>
<dbReference type="GO" id="GO:0022857">
    <property type="term" value="F:transmembrane transporter activity"/>
    <property type="evidence" value="ECO:0007669"/>
    <property type="project" value="InterPro"/>
</dbReference>
<organism evidence="7 8">
    <name type="scientific">Hansschlegelia plantiphila</name>
    <dbReference type="NCBI Taxonomy" id="374655"/>
    <lineage>
        <taxon>Bacteria</taxon>
        <taxon>Pseudomonadati</taxon>
        <taxon>Pseudomonadota</taxon>
        <taxon>Alphaproteobacteria</taxon>
        <taxon>Hyphomicrobiales</taxon>
        <taxon>Methylopilaceae</taxon>
        <taxon>Hansschlegelia</taxon>
    </lineage>
</organism>
<feature type="transmembrane region" description="Helical" evidence="5">
    <location>
        <begin position="117"/>
        <end position="138"/>
    </location>
</feature>
<dbReference type="PROSITE" id="PS50850">
    <property type="entry name" value="MFS"/>
    <property type="match status" value="1"/>
</dbReference>
<dbReference type="InterPro" id="IPR010645">
    <property type="entry name" value="MFS_4"/>
</dbReference>
<dbReference type="AlphaFoldDB" id="A0A9W6MWX7"/>
<feature type="transmembrane region" description="Helical" evidence="5">
    <location>
        <begin position="63"/>
        <end position="81"/>
    </location>
</feature>
<dbReference type="PANTHER" id="PTHR23537">
    <property type="match status" value="1"/>
</dbReference>
<dbReference type="InterPro" id="IPR005829">
    <property type="entry name" value="Sugar_transporter_CS"/>
</dbReference>
<comment type="caution">
    <text evidence="7">The sequence shown here is derived from an EMBL/GenBank/DDBJ whole genome shotgun (WGS) entry which is preliminary data.</text>
</comment>
<feature type="transmembrane region" description="Helical" evidence="5">
    <location>
        <begin position="150"/>
        <end position="175"/>
    </location>
</feature>
<feature type="transmembrane region" description="Helical" evidence="5">
    <location>
        <begin position="376"/>
        <end position="394"/>
    </location>
</feature>
<protein>
    <submittedName>
        <fullName evidence="7">MFS transporter</fullName>
    </submittedName>
</protein>
<dbReference type="EMBL" id="BSFI01000021">
    <property type="protein sequence ID" value="GLK69282.1"/>
    <property type="molecule type" value="Genomic_DNA"/>
</dbReference>
<evidence type="ECO:0000256" key="5">
    <source>
        <dbReference type="SAM" id="Phobius"/>
    </source>
</evidence>
<keyword evidence="8" id="KW-1185">Reference proteome</keyword>